<name>A0A1F7UST5_9BACT</name>
<evidence type="ECO:0000256" key="6">
    <source>
        <dbReference type="ARBA" id="ARBA00022801"/>
    </source>
</evidence>
<evidence type="ECO:0000256" key="1">
    <source>
        <dbReference type="ARBA" id="ARBA00001936"/>
    </source>
</evidence>
<dbReference type="Proteomes" id="UP000176897">
    <property type="component" value="Unassembled WGS sequence"/>
</dbReference>
<dbReference type="InterPro" id="IPR051547">
    <property type="entry name" value="TDP2-like"/>
</dbReference>
<feature type="domain" description="Endonuclease/exonuclease/phosphatase" evidence="9">
    <location>
        <begin position="8"/>
        <end position="249"/>
    </location>
</feature>
<gene>
    <name evidence="10" type="ORF">A3B21_00300</name>
</gene>
<evidence type="ECO:0000313" key="11">
    <source>
        <dbReference type="Proteomes" id="UP000176897"/>
    </source>
</evidence>
<keyword evidence="5" id="KW-0227">DNA damage</keyword>
<evidence type="ECO:0000259" key="9">
    <source>
        <dbReference type="Pfam" id="PF03372"/>
    </source>
</evidence>
<dbReference type="AlphaFoldDB" id="A0A1F7UST5"/>
<keyword evidence="4" id="KW-0479">Metal-binding</keyword>
<keyword evidence="6" id="KW-0378">Hydrolase</keyword>
<dbReference type="PANTHER" id="PTHR15822">
    <property type="entry name" value="TRAF AND TNF RECEPTOR-ASSOCIATED PROTEIN"/>
    <property type="match status" value="1"/>
</dbReference>
<dbReference type="GO" id="GO:0046872">
    <property type="term" value="F:metal ion binding"/>
    <property type="evidence" value="ECO:0007669"/>
    <property type="project" value="UniProtKB-KW"/>
</dbReference>
<organism evidence="10 11">
    <name type="scientific">Candidatus Uhrbacteria bacterium RIFCSPLOWO2_01_FULL_47_24</name>
    <dbReference type="NCBI Taxonomy" id="1802401"/>
    <lineage>
        <taxon>Bacteria</taxon>
        <taxon>Candidatus Uhriibacteriota</taxon>
    </lineage>
</organism>
<dbReference type="SUPFAM" id="SSF56219">
    <property type="entry name" value="DNase I-like"/>
    <property type="match status" value="1"/>
</dbReference>
<reference evidence="10 11" key="1">
    <citation type="journal article" date="2016" name="Nat. Commun.">
        <title>Thousands of microbial genomes shed light on interconnected biogeochemical processes in an aquifer system.</title>
        <authorList>
            <person name="Anantharaman K."/>
            <person name="Brown C.T."/>
            <person name="Hug L.A."/>
            <person name="Sharon I."/>
            <person name="Castelle C.J."/>
            <person name="Probst A.J."/>
            <person name="Thomas B.C."/>
            <person name="Singh A."/>
            <person name="Wilkins M.J."/>
            <person name="Karaoz U."/>
            <person name="Brodie E.L."/>
            <person name="Williams K.H."/>
            <person name="Hubbard S.S."/>
            <person name="Banfield J.F."/>
        </authorList>
    </citation>
    <scope>NUCLEOTIDE SEQUENCE [LARGE SCALE GENOMIC DNA]</scope>
</reference>
<keyword evidence="8" id="KW-0234">DNA repair</keyword>
<comment type="cofactor">
    <cofactor evidence="2">
        <name>Mg(2+)</name>
        <dbReference type="ChEBI" id="CHEBI:18420"/>
    </cofactor>
</comment>
<dbReference type="InterPro" id="IPR005135">
    <property type="entry name" value="Endo/exonuclease/phosphatase"/>
</dbReference>
<protein>
    <recommendedName>
        <fullName evidence="9">Endonuclease/exonuclease/phosphatase domain-containing protein</fullName>
    </recommendedName>
</protein>
<evidence type="ECO:0000313" key="10">
    <source>
        <dbReference type="EMBL" id="OGL81352.1"/>
    </source>
</evidence>
<keyword evidence="3" id="KW-0540">Nuclease</keyword>
<dbReference type="GO" id="GO:0006281">
    <property type="term" value="P:DNA repair"/>
    <property type="evidence" value="ECO:0007669"/>
    <property type="project" value="UniProtKB-KW"/>
</dbReference>
<proteinExistence type="predicted"/>
<dbReference type="EMBL" id="MGEJ01000007">
    <property type="protein sequence ID" value="OGL81352.1"/>
    <property type="molecule type" value="Genomic_DNA"/>
</dbReference>
<dbReference type="STRING" id="1802401.A3B21_00300"/>
<evidence type="ECO:0000256" key="4">
    <source>
        <dbReference type="ARBA" id="ARBA00022723"/>
    </source>
</evidence>
<evidence type="ECO:0000256" key="3">
    <source>
        <dbReference type="ARBA" id="ARBA00022722"/>
    </source>
</evidence>
<accession>A0A1F7UST5</accession>
<evidence type="ECO:0000256" key="7">
    <source>
        <dbReference type="ARBA" id="ARBA00022842"/>
    </source>
</evidence>
<comment type="cofactor">
    <cofactor evidence="1">
        <name>Mn(2+)</name>
        <dbReference type="ChEBI" id="CHEBI:29035"/>
    </cofactor>
</comment>
<dbReference type="Gene3D" id="3.60.10.10">
    <property type="entry name" value="Endonuclease/exonuclease/phosphatase"/>
    <property type="match status" value="1"/>
</dbReference>
<dbReference type="InterPro" id="IPR036691">
    <property type="entry name" value="Endo/exonu/phosph_ase_sf"/>
</dbReference>
<dbReference type="PANTHER" id="PTHR15822:SF4">
    <property type="entry name" value="TYROSYL-DNA PHOSPHODIESTERASE 2"/>
    <property type="match status" value="1"/>
</dbReference>
<keyword evidence="7" id="KW-0460">Magnesium</keyword>
<evidence type="ECO:0000256" key="5">
    <source>
        <dbReference type="ARBA" id="ARBA00022763"/>
    </source>
</evidence>
<dbReference type="GO" id="GO:0016787">
    <property type="term" value="F:hydrolase activity"/>
    <property type="evidence" value="ECO:0007669"/>
    <property type="project" value="UniProtKB-KW"/>
</dbReference>
<evidence type="ECO:0000256" key="8">
    <source>
        <dbReference type="ARBA" id="ARBA00023204"/>
    </source>
</evidence>
<dbReference type="Pfam" id="PF03372">
    <property type="entry name" value="Exo_endo_phos"/>
    <property type="match status" value="1"/>
</dbReference>
<evidence type="ECO:0000256" key="2">
    <source>
        <dbReference type="ARBA" id="ARBA00001946"/>
    </source>
</evidence>
<comment type="caution">
    <text evidence="10">The sequence shown here is derived from an EMBL/GenBank/DDBJ whole genome shotgun (WGS) entry which is preliminary data.</text>
</comment>
<sequence>MKIMFLNIFEGCQEPERFKRIVSFINRENPEVLGLSELYDWDKDDFAKLKMFVKQTNFPVQAFYKSANNFHVGIFSKHPFNQTADISEGLGMAKVKVTIVFDNIALAVIVAHLSHLSEDIRLKEVGVISKYVKREEPTIFMGDFNSLSPLDRYNDGQLLEDMRKAGMDKFGGKKLRKEVIQTIMDAGFFDAVHEPAKALEYSVPTAYCKDQNHFTKLRLDYLFITDPLRSSLKSARILRTEETNQLSDHFPLLAEFTL</sequence>
<dbReference type="GO" id="GO:0004518">
    <property type="term" value="F:nuclease activity"/>
    <property type="evidence" value="ECO:0007669"/>
    <property type="project" value="UniProtKB-KW"/>
</dbReference>